<dbReference type="AlphaFoldDB" id="A0A9C7V6M1"/>
<proteinExistence type="predicted"/>
<sequence>MNNESRVCHGCIGESYVKSFVQRNGDVNGKCGYCRSRKKSIPLVDVAEMMHEVFLNFYYPITDDECYYSGRNGDSADQIISDELGLDSEDLTSDILEILKSDFDSSSPDEYSLYDYDFLYANVNYDSGELDVAWDKMLDSLKSESRYFNKGVKSFLDNLFSDIESYKIAKDKSPVDEIKEQTKFYRARVFESYDLAEKSLKNPEREFGPPPSNVARSGRMNAAGIPVFYGASSPDIAIAEVRPAVGSFVIVAPFVAMRPLRVLNISAMDMISNGEQSKFNPDTLTRQQKTSFLKTLSKKLTIPVVGKNPDSEYLITQAVAEYLSITDKFSLDGITFRSTQVNKKRQNKSEYYNIVLFNKSSKVFESDNSGLTYRAEIWENVEDEYFMLSPKIRRVERKVKRSFLNNRYSFNVNDNVLKLKADEMTFHSIRGVVFQTKKTLIELGETIQDESTGSDNDLHYF</sequence>
<dbReference type="EMBL" id="DPSM01000007">
    <property type="protein sequence ID" value="HCJ98918.1"/>
    <property type="molecule type" value="Genomic_DNA"/>
</dbReference>
<dbReference type="InterPro" id="IPR014914">
    <property type="entry name" value="RES_dom"/>
</dbReference>
<dbReference type="InterPro" id="IPR041206">
    <property type="entry name" value="HEPN/RES_NTD1"/>
</dbReference>
<evidence type="ECO:0000259" key="1">
    <source>
        <dbReference type="SMART" id="SM00953"/>
    </source>
</evidence>
<evidence type="ECO:0000313" key="3">
    <source>
        <dbReference type="Proteomes" id="UP000262210"/>
    </source>
</evidence>
<reference evidence="2 3" key="1">
    <citation type="journal article" date="2018" name="Nat. Biotechnol.">
        <title>A standardized bacterial taxonomy based on genome phylogeny substantially revises the tree of life.</title>
        <authorList>
            <person name="Parks D.H."/>
            <person name="Chuvochina M."/>
            <person name="Waite D.W."/>
            <person name="Rinke C."/>
            <person name="Skarshewski A."/>
            <person name="Chaumeil P.A."/>
            <person name="Hugenholtz P."/>
        </authorList>
    </citation>
    <scope>NUCLEOTIDE SEQUENCE [LARGE SCALE GENOMIC DNA]</scope>
    <source>
        <strain evidence="2">UBA11264</strain>
    </source>
</reference>
<dbReference type="RefSeq" id="WP_278430385.1">
    <property type="nucleotide sequence ID" value="NZ_DPSM01000007.1"/>
</dbReference>
<organism evidence="2 3">
    <name type="scientific">Serratia grimesii</name>
    <dbReference type="NCBI Taxonomy" id="82995"/>
    <lineage>
        <taxon>Bacteria</taxon>
        <taxon>Pseudomonadati</taxon>
        <taxon>Pseudomonadota</taxon>
        <taxon>Gammaproteobacteria</taxon>
        <taxon>Enterobacterales</taxon>
        <taxon>Yersiniaceae</taxon>
        <taxon>Serratia</taxon>
    </lineage>
</organism>
<dbReference type="SMART" id="SM00953">
    <property type="entry name" value="RES"/>
    <property type="match status" value="1"/>
</dbReference>
<dbReference type="Pfam" id="PF08808">
    <property type="entry name" value="RES"/>
    <property type="match status" value="1"/>
</dbReference>
<evidence type="ECO:0000313" key="2">
    <source>
        <dbReference type="EMBL" id="HCJ98918.1"/>
    </source>
</evidence>
<comment type="caution">
    <text evidence="2">The sequence shown here is derived from an EMBL/GenBank/DDBJ whole genome shotgun (WGS) entry which is preliminary data.</text>
</comment>
<name>A0A9C7V6M1_9GAMM</name>
<feature type="domain" description="RES" evidence="1">
    <location>
        <begin position="203"/>
        <end position="370"/>
    </location>
</feature>
<protein>
    <submittedName>
        <fullName evidence="2">RES domain-containing protein</fullName>
    </submittedName>
</protein>
<gene>
    <name evidence="2" type="ORF">DHV72_02690</name>
</gene>
<dbReference type="Pfam" id="PF18870">
    <property type="entry name" value="HEPN_RES_NTD1"/>
    <property type="match status" value="1"/>
</dbReference>
<accession>A0A9C7V6M1</accession>
<dbReference type="Proteomes" id="UP000262210">
    <property type="component" value="Unassembled WGS sequence"/>
</dbReference>